<organism evidence="2 3">
    <name type="scientific">Daphnia sinensis</name>
    <dbReference type="NCBI Taxonomy" id="1820382"/>
    <lineage>
        <taxon>Eukaryota</taxon>
        <taxon>Metazoa</taxon>
        <taxon>Ecdysozoa</taxon>
        <taxon>Arthropoda</taxon>
        <taxon>Crustacea</taxon>
        <taxon>Branchiopoda</taxon>
        <taxon>Diplostraca</taxon>
        <taxon>Cladocera</taxon>
        <taxon>Anomopoda</taxon>
        <taxon>Daphniidae</taxon>
        <taxon>Daphnia</taxon>
        <taxon>Daphnia similis group</taxon>
    </lineage>
</organism>
<reference evidence="2 3" key="1">
    <citation type="submission" date="2022-05" db="EMBL/GenBank/DDBJ databases">
        <title>A multi-omics perspective on studying reproductive biology in Daphnia sinensis.</title>
        <authorList>
            <person name="Jia J."/>
        </authorList>
    </citation>
    <scope>NUCLEOTIDE SEQUENCE [LARGE SCALE GENOMIC DNA]</scope>
    <source>
        <strain evidence="2 3">WSL</strain>
    </source>
</reference>
<sequence>MDTSNNSLKHPGSFKRFKSHSISSSSSSDSYQALVSTLLLPVIITFPAQNKCFKQLSLKDSKSVLSAISSILPLATTRVGANGDLLVDTQNESSRDSLLQQSSLGDVEIKCVRPNREIEFKKIIFGVSKEDSEEEIVSELSHVGVTKALRLKKRVDDTQIVTEAVILWFNCAPPPSVQIANEFFLTHEPRQRPLLCSNCWLLGHTANRCRQQKRCRICAKSHTQDATNTCIGPKCCRNCNSGRHTSDDKLCPAYRHKQQILNFAQTENLSFLQAKEILTSKNKNHEQAPDSISPRPTNQPPSVHYTPPTGNFSPDPIESKIEALQHEVANLQCEVKSLKDQLVTYTPLVLSKKMQDNISSTAKLYENLKSSLDAIVPAMVRLTPNIPYIEEICRLVRQQQENTTTTPALLSTDAPATNQIVTTPPENTKTSP</sequence>
<protein>
    <submittedName>
        <fullName evidence="2">R-directed D polymerase from mobile element jockey</fullName>
    </submittedName>
</protein>
<comment type="caution">
    <text evidence="2">The sequence shown here is derived from an EMBL/GenBank/DDBJ whole genome shotgun (WGS) entry which is preliminary data.</text>
</comment>
<feature type="region of interest" description="Disordered" evidence="1">
    <location>
        <begin position="1"/>
        <end position="27"/>
    </location>
</feature>
<evidence type="ECO:0000256" key="1">
    <source>
        <dbReference type="SAM" id="MobiDB-lite"/>
    </source>
</evidence>
<dbReference type="EMBL" id="WJBH02000010">
    <property type="protein sequence ID" value="KAI9552253.1"/>
    <property type="molecule type" value="Genomic_DNA"/>
</dbReference>
<dbReference type="AlphaFoldDB" id="A0AAD5PNT5"/>
<name>A0AAD5PNT5_9CRUS</name>
<feature type="region of interest" description="Disordered" evidence="1">
    <location>
        <begin position="282"/>
        <end position="317"/>
    </location>
</feature>
<evidence type="ECO:0000313" key="2">
    <source>
        <dbReference type="EMBL" id="KAI9552253.1"/>
    </source>
</evidence>
<accession>A0AAD5PNT5</accession>
<evidence type="ECO:0000313" key="3">
    <source>
        <dbReference type="Proteomes" id="UP000820818"/>
    </source>
</evidence>
<feature type="region of interest" description="Disordered" evidence="1">
    <location>
        <begin position="405"/>
        <end position="432"/>
    </location>
</feature>
<keyword evidence="3" id="KW-1185">Reference proteome</keyword>
<dbReference type="Proteomes" id="UP000820818">
    <property type="component" value="Linkage Group LG10"/>
</dbReference>
<gene>
    <name evidence="2" type="ORF">GHT06_022615</name>
</gene>
<proteinExistence type="predicted"/>